<organism evidence="2">
    <name type="scientific">Timema tahoe</name>
    <dbReference type="NCBI Taxonomy" id="61484"/>
    <lineage>
        <taxon>Eukaryota</taxon>
        <taxon>Metazoa</taxon>
        <taxon>Ecdysozoa</taxon>
        <taxon>Arthropoda</taxon>
        <taxon>Hexapoda</taxon>
        <taxon>Insecta</taxon>
        <taxon>Pterygota</taxon>
        <taxon>Neoptera</taxon>
        <taxon>Polyneoptera</taxon>
        <taxon>Phasmatodea</taxon>
        <taxon>Timematodea</taxon>
        <taxon>Timematoidea</taxon>
        <taxon>Timematidae</taxon>
        <taxon>Timema</taxon>
    </lineage>
</organism>
<evidence type="ECO:0000313" key="2">
    <source>
        <dbReference type="EMBL" id="CAD7456623.1"/>
    </source>
</evidence>
<sequence>MAKIQNSRAKVYETRVPATEEATDHLESEGDRLIKRLVQKQLDTRLDLKEQLKQSKQFERVAEFVPLGKYTSGQTTLQQFEDCTKKASHNADLKSCGLSEYDIALLQDHENENIGSMEKYRKIEVSELKKRLQDIYTKIEAREKDLAHNPIQSGGVSRHQQELGLSVKPSSEETKLLQFALSCRPASQDLRPANHPIHHLKEMEQELFGHLELNKKKGKRRNKTQSIANTTDEAPSDLPQPTKCSTATGDKVSSLWDVKCLQKSKTEERVKPCRVYSCKPETLYTIKCNKIVPLPKVPSLLPKVDVRPSDEGSCGGQTFICTNIKDLDIKLLLPDDIQNNRISLEEIKKLPRFANYEPGTPSKASSACPDTTPLGKEWRARAVDEEGGRGVIAGGLGRRLNVIPLPSN</sequence>
<proteinExistence type="predicted"/>
<dbReference type="AlphaFoldDB" id="A0A7R9NU79"/>
<feature type="compositionally biased region" description="Polar residues" evidence="1">
    <location>
        <begin position="224"/>
        <end position="233"/>
    </location>
</feature>
<gene>
    <name evidence="2" type="ORF">TTEB3V08_LOCUS4649</name>
</gene>
<evidence type="ECO:0000256" key="1">
    <source>
        <dbReference type="SAM" id="MobiDB-lite"/>
    </source>
</evidence>
<protein>
    <submittedName>
        <fullName evidence="2">Uncharacterized protein</fullName>
    </submittedName>
</protein>
<dbReference type="EMBL" id="OE001348">
    <property type="protein sequence ID" value="CAD7456623.1"/>
    <property type="molecule type" value="Genomic_DNA"/>
</dbReference>
<accession>A0A7R9NU79</accession>
<feature type="region of interest" description="Disordered" evidence="1">
    <location>
        <begin position="1"/>
        <end position="28"/>
    </location>
</feature>
<name>A0A7R9NU79_9NEOP</name>
<feature type="region of interest" description="Disordered" evidence="1">
    <location>
        <begin position="216"/>
        <end position="246"/>
    </location>
</feature>
<reference evidence="2" key="1">
    <citation type="submission" date="2020-11" db="EMBL/GenBank/DDBJ databases">
        <authorList>
            <person name="Tran Van P."/>
        </authorList>
    </citation>
    <scope>NUCLEOTIDE SEQUENCE</scope>
</reference>